<accession>A0A7G9Z6K2</accession>
<sequence>MKPIHLRRHIPIIISIIIFIGGIITWFFKAVHLARSLVWIPETSDWQKISICLIDTYYIPIYFIVASIILYILL</sequence>
<evidence type="ECO:0000256" key="1">
    <source>
        <dbReference type="SAM" id="Phobius"/>
    </source>
</evidence>
<organism evidence="2">
    <name type="scientific">Candidatus Methanophaga sp. ANME-1 ERB7</name>
    <dbReference type="NCBI Taxonomy" id="2759913"/>
    <lineage>
        <taxon>Archaea</taxon>
        <taxon>Methanobacteriati</taxon>
        <taxon>Methanobacteriota</taxon>
        <taxon>Stenosarchaea group</taxon>
        <taxon>Methanomicrobia</taxon>
        <taxon>Candidatus Methanophagales</taxon>
        <taxon>Candidatus Methanophagaceae</taxon>
        <taxon>Candidatus Methanophaga</taxon>
    </lineage>
</organism>
<keyword evidence="1" id="KW-0812">Transmembrane</keyword>
<proteinExistence type="predicted"/>
<feature type="transmembrane region" description="Helical" evidence="1">
    <location>
        <begin position="12"/>
        <end position="28"/>
    </location>
</feature>
<name>A0A7G9Z6K2_9EURY</name>
<evidence type="ECO:0000313" key="2">
    <source>
        <dbReference type="EMBL" id="QNO55886.1"/>
    </source>
</evidence>
<protein>
    <submittedName>
        <fullName evidence="2">Uncharacterized protein</fullName>
    </submittedName>
</protein>
<feature type="transmembrane region" description="Helical" evidence="1">
    <location>
        <begin position="48"/>
        <end position="73"/>
    </location>
</feature>
<reference evidence="2" key="1">
    <citation type="submission" date="2020-06" db="EMBL/GenBank/DDBJ databases">
        <title>Unique genomic features of the anaerobic methanotrophic archaea.</title>
        <authorList>
            <person name="Chadwick G.L."/>
            <person name="Skennerton C.T."/>
            <person name="Laso-Perez R."/>
            <person name="Leu A.O."/>
            <person name="Speth D.R."/>
            <person name="Yu H."/>
            <person name="Morgan-Lang C."/>
            <person name="Hatzenpichler R."/>
            <person name="Goudeau D."/>
            <person name="Malmstrom R."/>
            <person name="Brazelton W.J."/>
            <person name="Woyke T."/>
            <person name="Hallam S.J."/>
            <person name="Tyson G.W."/>
            <person name="Wegener G."/>
            <person name="Boetius A."/>
            <person name="Orphan V."/>
        </authorList>
    </citation>
    <scope>NUCLEOTIDE SEQUENCE</scope>
</reference>
<keyword evidence="1" id="KW-0472">Membrane</keyword>
<keyword evidence="1" id="KW-1133">Transmembrane helix</keyword>
<dbReference type="EMBL" id="MT631632">
    <property type="protein sequence ID" value="QNO55886.1"/>
    <property type="molecule type" value="Genomic_DNA"/>
</dbReference>
<gene>
    <name evidence="2" type="ORF">FMLIDMBJ_00034</name>
</gene>
<dbReference type="AlphaFoldDB" id="A0A7G9Z6K2"/>